<comment type="caution">
    <text evidence="1">The sequence shown here is derived from an EMBL/GenBank/DDBJ whole genome shotgun (WGS) entry which is preliminary data.</text>
</comment>
<evidence type="ECO:0000313" key="1">
    <source>
        <dbReference type="EMBL" id="PIL27517.1"/>
    </source>
</evidence>
<dbReference type="InterPro" id="IPR035918">
    <property type="entry name" value="CytB_endotoxin-like_sf"/>
</dbReference>
<dbReference type="EMBL" id="AYKW01000034">
    <property type="protein sequence ID" value="PIL27517.1"/>
    <property type="molecule type" value="Genomic_DNA"/>
</dbReference>
<keyword evidence="2" id="KW-1185">Reference proteome</keyword>
<dbReference type="Gene3D" id="3.40.198.10">
    <property type="entry name" value="Delta-endotoxin CytB-like"/>
    <property type="match status" value="1"/>
</dbReference>
<proteinExistence type="predicted"/>
<dbReference type="Proteomes" id="UP000230002">
    <property type="component" value="Unassembled WGS sequence"/>
</dbReference>
<organism evidence="1 2">
    <name type="scientific">Ganoderma sinense ZZ0214-1</name>
    <dbReference type="NCBI Taxonomy" id="1077348"/>
    <lineage>
        <taxon>Eukaryota</taxon>
        <taxon>Fungi</taxon>
        <taxon>Dikarya</taxon>
        <taxon>Basidiomycota</taxon>
        <taxon>Agaricomycotina</taxon>
        <taxon>Agaricomycetes</taxon>
        <taxon>Polyporales</taxon>
        <taxon>Polyporaceae</taxon>
        <taxon>Ganoderma</taxon>
    </lineage>
</organism>
<protein>
    <submittedName>
        <fullName evidence="1">Transporter</fullName>
    </submittedName>
</protein>
<accession>A0A2G8S1A2</accession>
<name>A0A2G8S1A2_9APHY</name>
<sequence>MSSSTNSPKFDLIVNLPDSLLPTFNRVASFAATHIAADKAQFQATGTPAAPEQVSSAGAIHFIWTDFRNSITTRPGTDIAFDRVQSTTIHAESNSPDVFATKVTDFIADSFPGVVRAQLTQHVRNAFVGPASYASLGALTTTASHDVDKGLDKTGWEYRLICTYPNADLPDHFYSLVTTVKYTDEVQKKSGYLGIGGSVKHSYSVDIIAMQVAIEKGFVGDV</sequence>
<dbReference type="AlphaFoldDB" id="A0A2G8S1A2"/>
<reference evidence="1 2" key="1">
    <citation type="journal article" date="2015" name="Sci. Rep.">
        <title>Chromosome-level genome map provides insights into diverse defense mechanisms in the medicinal fungus Ganoderma sinense.</title>
        <authorList>
            <person name="Zhu Y."/>
            <person name="Xu J."/>
            <person name="Sun C."/>
            <person name="Zhou S."/>
            <person name="Xu H."/>
            <person name="Nelson D.R."/>
            <person name="Qian J."/>
            <person name="Song J."/>
            <person name="Luo H."/>
            <person name="Xiang L."/>
            <person name="Li Y."/>
            <person name="Xu Z."/>
            <person name="Ji A."/>
            <person name="Wang L."/>
            <person name="Lu S."/>
            <person name="Hayward A."/>
            <person name="Sun W."/>
            <person name="Li X."/>
            <person name="Schwartz D.C."/>
            <person name="Wang Y."/>
            <person name="Chen S."/>
        </authorList>
    </citation>
    <scope>NUCLEOTIDE SEQUENCE [LARGE SCALE GENOMIC DNA]</scope>
    <source>
        <strain evidence="1 2">ZZ0214-1</strain>
    </source>
</reference>
<gene>
    <name evidence="1" type="ORF">GSI_10668</name>
</gene>
<dbReference type="OrthoDB" id="3178885at2759"/>
<dbReference type="SUPFAM" id="SSF55676">
    <property type="entry name" value="CytB endotoxin-like"/>
    <property type="match status" value="1"/>
</dbReference>
<evidence type="ECO:0000313" key="2">
    <source>
        <dbReference type="Proteomes" id="UP000230002"/>
    </source>
</evidence>